<sequence>MEIVFILLCFAVFGIYMAIKTSKQKNSSSTSDFTVSMTTSLSSSISDDIDNIDQDYEEISPIPYDDREKLTINNERYYVVWKGTSPESTFSVNRKEKITMTPNHVLVKDMAIFVADINEDNTKIIPTLSISSQIQVKGHNRRSFWEWMRIINPNFPWSFHRAYPEYETCERDYSVMWEGQLAPTTFSRIEYGGERKRETVKPIGLYKGKLTGVQKLKFLDSKDKEITFNTKYIDTMLATEGHKKKHFDDWVNSVLLSQPKADEVIENINN</sequence>
<comment type="caution">
    <text evidence="1">The sequence shown here is derived from an EMBL/GenBank/DDBJ whole genome shotgun (WGS) entry which is preliminary data.</text>
</comment>
<accession>A0A3N9U770</accession>
<dbReference type="Proteomes" id="UP000281112">
    <property type="component" value="Unassembled WGS sequence"/>
</dbReference>
<organism evidence="1 2">
    <name type="scientific">Vibrio viridaestus</name>
    <dbReference type="NCBI Taxonomy" id="2487322"/>
    <lineage>
        <taxon>Bacteria</taxon>
        <taxon>Pseudomonadati</taxon>
        <taxon>Pseudomonadota</taxon>
        <taxon>Gammaproteobacteria</taxon>
        <taxon>Vibrionales</taxon>
        <taxon>Vibrionaceae</taxon>
        <taxon>Vibrio</taxon>
    </lineage>
</organism>
<proteinExistence type="predicted"/>
<evidence type="ECO:0000313" key="2">
    <source>
        <dbReference type="Proteomes" id="UP000281112"/>
    </source>
</evidence>
<protein>
    <submittedName>
        <fullName evidence="1">Uncharacterized protein</fullName>
    </submittedName>
</protein>
<dbReference type="OrthoDB" id="7067499at2"/>
<gene>
    <name evidence="1" type="ORF">EES38_05215</name>
</gene>
<reference evidence="1 2" key="1">
    <citation type="submission" date="2018-11" db="EMBL/GenBank/DDBJ databases">
        <title>Vibrio LJC006 sp. nov., isolated from seawater during the bloom of the enteromorpha.</title>
        <authorList>
            <person name="Liang J."/>
        </authorList>
    </citation>
    <scope>NUCLEOTIDE SEQUENCE [LARGE SCALE GENOMIC DNA]</scope>
    <source>
        <strain evidence="1 2">LJC006</strain>
    </source>
</reference>
<dbReference type="AlphaFoldDB" id="A0A3N9U770"/>
<evidence type="ECO:0000313" key="1">
    <source>
        <dbReference type="EMBL" id="RQW64006.1"/>
    </source>
</evidence>
<dbReference type="RefSeq" id="WP_124936128.1">
    <property type="nucleotide sequence ID" value="NZ_RJVQ01000002.1"/>
</dbReference>
<name>A0A3N9U770_9VIBR</name>
<dbReference type="EMBL" id="RJVQ01000002">
    <property type="protein sequence ID" value="RQW64006.1"/>
    <property type="molecule type" value="Genomic_DNA"/>
</dbReference>
<keyword evidence="2" id="KW-1185">Reference proteome</keyword>